<name>A0A1L3I4W4_9RHOB</name>
<evidence type="ECO:0000313" key="2">
    <source>
        <dbReference type="Proteomes" id="UP000183859"/>
    </source>
</evidence>
<keyword evidence="2" id="KW-1185">Reference proteome</keyword>
<dbReference type="Proteomes" id="UP000183859">
    <property type="component" value="Chromosome"/>
</dbReference>
<evidence type="ECO:0000313" key="1">
    <source>
        <dbReference type="EMBL" id="APG47117.1"/>
    </source>
</evidence>
<reference evidence="2" key="1">
    <citation type="submission" date="2016-07" db="EMBL/GenBank/DDBJ databases">
        <title>Phaeobacter portensis sp. nov., a tropodithietic acid producing bacterium isolated from a German harbor.</title>
        <authorList>
            <person name="Freese H.M."/>
            <person name="Bunk B."/>
            <person name="Breider S."/>
            <person name="Brinkhoff T."/>
        </authorList>
    </citation>
    <scope>NUCLEOTIDE SEQUENCE [LARGE SCALE GENOMIC DNA]</scope>
    <source>
        <strain evidence="2">P97</strain>
    </source>
</reference>
<dbReference type="KEGG" id="php:PhaeoP97_01702"/>
<organism evidence="1 2">
    <name type="scientific">Phaeobacter porticola</name>
    <dbReference type="NCBI Taxonomy" id="1844006"/>
    <lineage>
        <taxon>Bacteria</taxon>
        <taxon>Pseudomonadati</taxon>
        <taxon>Pseudomonadota</taxon>
        <taxon>Alphaproteobacteria</taxon>
        <taxon>Rhodobacterales</taxon>
        <taxon>Roseobacteraceae</taxon>
        <taxon>Phaeobacter</taxon>
    </lineage>
</organism>
<gene>
    <name evidence="1" type="ORF">PhaeoP97_01702</name>
</gene>
<dbReference type="EMBL" id="CP016364">
    <property type="protein sequence ID" value="APG47117.1"/>
    <property type="molecule type" value="Genomic_DNA"/>
</dbReference>
<sequence>MTFDISINVLGDMIRPRDLSDMTFPAVTTADVVDQVADQYERINPTRRPCTLTLSCGYWRVSYAGLAASSSIVPPFR</sequence>
<dbReference type="AlphaFoldDB" id="A0A1L3I4W4"/>
<accession>A0A1L3I4W4</accession>
<proteinExistence type="predicted"/>
<protein>
    <submittedName>
        <fullName evidence="1">Uncharacterized protein</fullName>
    </submittedName>
</protein>